<dbReference type="PANTHER" id="PTHR30629">
    <property type="entry name" value="PROPHAGE INTEGRASE"/>
    <property type="match status" value="1"/>
</dbReference>
<name>A0A382B5G5_9ZZZZ</name>
<keyword evidence="2" id="KW-0229">DNA integration</keyword>
<evidence type="ECO:0000313" key="9">
    <source>
        <dbReference type="EMBL" id="SVB08929.1"/>
    </source>
</evidence>
<evidence type="ECO:0000256" key="1">
    <source>
        <dbReference type="ARBA" id="ARBA00008857"/>
    </source>
</evidence>
<dbReference type="PANTHER" id="PTHR30629:SF2">
    <property type="entry name" value="PROPHAGE INTEGRASE INTS-RELATED"/>
    <property type="match status" value="1"/>
</dbReference>
<keyword evidence="6" id="KW-1160">Virus entry into host cell</keyword>
<dbReference type="GO" id="GO:0006310">
    <property type="term" value="P:DNA recombination"/>
    <property type="evidence" value="ECO:0007669"/>
    <property type="project" value="UniProtKB-KW"/>
</dbReference>
<keyword evidence="5" id="KW-1179">Viral genome integration</keyword>
<keyword evidence="3" id="KW-0238">DNA-binding</keyword>
<evidence type="ECO:0008006" key="10">
    <source>
        <dbReference type="Google" id="ProtNLM"/>
    </source>
</evidence>
<dbReference type="Gene3D" id="3.30.160.390">
    <property type="entry name" value="Integrase, DNA-binding domain"/>
    <property type="match status" value="1"/>
</dbReference>
<evidence type="ECO:0000259" key="8">
    <source>
        <dbReference type="PROSITE" id="PS51900"/>
    </source>
</evidence>
<dbReference type="PROSITE" id="PS51898">
    <property type="entry name" value="TYR_RECOMBINASE"/>
    <property type="match status" value="1"/>
</dbReference>
<sequence length="412" mass="48247">MPRHTENALTDRKIVNAKTSDKQYKLFDGKGLFLLIHPNGSKYFRWDYAFEGKRKTLALGVYPETTLKQAREERLEAQKLLREGKDPIEVRQQLKAKKQDLKRTEQLREKLSFQSVTMEWWERQSGNLTEKHAREIRRSLENHVLSQIGHLQITDITPKAIKDILLGIESEGKAETAHRIHQRVRSVFQYAVMQEWTDRNPAADLHNLLAPVKKEPMKALPLNELPVYLQRLGSDNRELHVVTRAALKLMVILFVRTRELIEAKWDELDLENAIWRIPSERMKLRVEHLVPLPKQALAIFNELKNYRGESEYVFPGDRNTKQPMSNNTLLYGGIYRMGYRSRATIHGFRSLASSILNESGKWNPDAIERQLAHSEKDQVRAAYNRANYLEERRHMMQWYADHLDELKSKAKP</sequence>
<protein>
    <recommendedName>
        <fullName evidence="10">Tyr recombinase domain-containing protein</fullName>
    </recommendedName>
</protein>
<dbReference type="InterPro" id="IPR025166">
    <property type="entry name" value="Integrase_DNA_bind_dom"/>
</dbReference>
<evidence type="ECO:0000256" key="6">
    <source>
        <dbReference type="ARBA" id="ARBA00023296"/>
    </source>
</evidence>
<dbReference type="EMBL" id="UINC01028262">
    <property type="protein sequence ID" value="SVB08929.1"/>
    <property type="molecule type" value="Genomic_DNA"/>
</dbReference>
<dbReference type="PROSITE" id="PS51900">
    <property type="entry name" value="CB"/>
    <property type="match status" value="1"/>
</dbReference>
<comment type="similarity">
    <text evidence="1">Belongs to the 'phage' integrase family.</text>
</comment>
<accession>A0A382B5G5</accession>
<dbReference type="CDD" id="cd00801">
    <property type="entry name" value="INT_P4_C"/>
    <property type="match status" value="1"/>
</dbReference>
<feature type="domain" description="Tyr recombinase" evidence="7">
    <location>
        <begin position="215"/>
        <end position="396"/>
    </location>
</feature>
<dbReference type="InterPro" id="IPR002104">
    <property type="entry name" value="Integrase_catalytic"/>
</dbReference>
<evidence type="ECO:0000256" key="4">
    <source>
        <dbReference type="ARBA" id="ARBA00023172"/>
    </source>
</evidence>
<dbReference type="Gene3D" id="1.10.150.130">
    <property type="match status" value="1"/>
</dbReference>
<gene>
    <name evidence="9" type="ORF">METZ01_LOCUS161783</name>
</gene>
<dbReference type="InterPro" id="IPR038488">
    <property type="entry name" value="Integrase_DNA-bd_sf"/>
</dbReference>
<dbReference type="InterPro" id="IPR011010">
    <property type="entry name" value="DNA_brk_join_enz"/>
</dbReference>
<dbReference type="GO" id="GO:0075713">
    <property type="term" value="P:establishment of integrated proviral latency"/>
    <property type="evidence" value="ECO:0007669"/>
    <property type="project" value="UniProtKB-KW"/>
</dbReference>
<organism evidence="9">
    <name type="scientific">marine metagenome</name>
    <dbReference type="NCBI Taxonomy" id="408172"/>
    <lineage>
        <taxon>unclassified sequences</taxon>
        <taxon>metagenomes</taxon>
        <taxon>ecological metagenomes</taxon>
    </lineage>
</organism>
<proteinExistence type="inferred from homology"/>
<dbReference type="Pfam" id="PF13356">
    <property type="entry name" value="Arm-DNA-bind_3"/>
    <property type="match status" value="1"/>
</dbReference>
<reference evidence="9" key="1">
    <citation type="submission" date="2018-05" db="EMBL/GenBank/DDBJ databases">
        <authorList>
            <person name="Lanie J.A."/>
            <person name="Ng W.-L."/>
            <person name="Kazmierczak K.M."/>
            <person name="Andrzejewski T.M."/>
            <person name="Davidsen T.M."/>
            <person name="Wayne K.J."/>
            <person name="Tettelin H."/>
            <person name="Glass J.I."/>
            <person name="Rusch D."/>
            <person name="Podicherti R."/>
            <person name="Tsui H.-C.T."/>
            <person name="Winkler M.E."/>
        </authorList>
    </citation>
    <scope>NUCLEOTIDE SEQUENCE</scope>
</reference>
<evidence type="ECO:0000256" key="5">
    <source>
        <dbReference type="ARBA" id="ARBA00023195"/>
    </source>
</evidence>
<evidence type="ECO:0000256" key="3">
    <source>
        <dbReference type="ARBA" id="ARBA00023125"/>
    </source>
</evidence>
<dbReference type="InterPro" id="IPR013762">
    <property type="entry name" value="Integrase-like_cat_sf"/>
</dbReference>
<dbReference type="AlphaFoldDB" id="A0A382B5G5"/>
<feature type="domain" description="Core-binding (CB)" evidence="8">
    <location>
        <begin position="111"/>
        <end position="192"/>
    </location>
</feature>
<dbReference type="Pfam" id="PF00589">
    <property type="entry name" value="Phage_integrase"/>
    <property type="match status" value="1"/>
</dbReference>
<dbReference type="SUPFAM" id="SSF56349">
    <property type="entry name" value="DNA breaking-rejoining enzymes"/>
    <property type="match status" value="1"/>
</dbReference>
<evidence type="ECO:0000256" key="2">
    <source>
        <dbReference type="ARBA" id="ARBA00022908"/>
    </source>
</evidence>
<dbReference type="Gene3D" id="1.10.443.10">
    <property type="entry name" value="Intergrase catalytic core"/>
    <property type="match status" value="1"/>
</dbReference>
<dbReference type="GO" id="GO:0003677">
    <property type="term" value="F:DNA binding"/>
    <property type="evidence" value="ECO:0007669"/>
    <property type="project" value="UniProtKB-KW"/>
</dbReference>
<keyword evidence="4" id="KW-0233">DNA recombination</keyword>
<dbReference type="InterPro" id="IPR050808">
    <property type="entry name" value="Phage_Integrase"/>
</dbReference>
<dbReference type="GO" id="GO:0015074">
    <property type="term" value="P:DNA integration"/>
    <property type="evidence" value="ECO:0007669"/>
    <property type="project" value="UniProtKB-KW"/>
</dbReference>
<dbReference type="Pfam" id="PF22022">
    <property type="entry name" value="Phage_int_M"/>
    <property type="match status" value="1"/>
</dbReference>
<dbReference type="InterPro" id="IPR044068">
    <property type="entry name" value="CB"/>
</dbReference>
<dbReference type="InterPro" id="IPR053876">
    <property type="entry name" value="Phage_int_M"/>
</dbReference>
<dbReference type="InterPro" id="IPR010998">
    <property type="entry name" value="Integrase_recombinase_N"/>
</dbReference>
<dbReference type="GO" id="GO:0044826">
    <property type="term" value="P:viral genome integration into host DNA"/>
    <property type="evidence" value="ECO:0007669"/>
    <property type="project" value="UniProtKB-KW"/>
</dbReference>
<dbReference type="GO" id="GO:0046718">
    <property type="term" value="P:symbiont entry into host cell"/>
    <property type="evidence" value="ECO:0007669"/>
    <property type="project" value="UniProtKB-KW"/>
</dbReference>
<evidence type="ECO:0000259" key="7">
    <source>
        <dbReference type="PROSITE" id="PS51898"/>
    </source>
</evidence>